<gene>
    <name evidence="1" type="ORF">F4820DRAFT_304498</name>
</gene>
<comment type="caution">
    <text evidence="1">The sequence shown here is derived from an EMBL/GenBank/DDBJ whole genome shotgun (WGS) entry which is preliminary data.</text>
</comment>
<evidence type="ECO:0000313" key="2">
    <source>
        <dbReference type="Proteomes" id="UP001497700"/>
    </source>
</evidence>
<sequence length="738" mass="80260">MEAIDIDYSLVLLDEFDALYVPSPFRIPSYHHPSSLIPHLSPLTPYSLTQHKMSTATLDHNTFRCRTRGLLHSAVSAAVAVVFSLPLISRFALTNVANRNSSVEVNTVPEPDNKDDESLKKYPAKLHARKVAKQLGTENGIIYLPGQLESTWEDSDQGPPFRQRRYFYYMTGANFPGCSMTYDVAADKLTLWIPFTPPATILWFGNTPSPEECLTKSDVHDVKYIGELASYLTARLATVKTLYALRPSQLPRFDGFEQMKPSLKIDVTSLQPAIDESRLIKCDYEVAMIRKANDVSSAAHKKAAMLAYGMKNECEVEAAFLQACAAANAHSQAYPVIAGSGANASTLHYEANNEPLAGRQILVLDAGAEWNCYASDVTRTLPIGPRYKFTAEAKAVYELVHRMQDECIQRIKPGVVFRDLQLHATLVAVQGLLDLGVLRNGTADEIFKNGTGAAFFPHGLGHHVGLDVHDVLSRDLLKPAGEGMWGKRRPIGPQSVRAMIKQAAVDAANSPAAATSSTANSSGVDGTSQQQTTTTTTTPPGSPTTAATTTTTTTATPATTATQDQDQDKDKDKDKGKDKAERPFFPKPLVRAGTVPLPAFTSSPSEAPPQHGVPRITTTSPPASPPNSPTKPQKKSSTNSTTTASKSSSSKNGKHNTLQANMIVTVEPGVYFCRPYVEAYFLRREEHARYIDAEVLEKYWAVGGARVEDDVLVTEGGYEVLTTAPKGQELLKLMGYAA</sequence>
<keyword evidence="2" id="KW-1185">Reference proteome</keyword>
<accession>A0ACB9Z1D9</accession>
<organism evidence="1 2">
    <name type="scientific">Hypoxylon rubiginosum</name>
    <dbReference type="NCBI Taxonomy" id="110542"/>
    <lineage>
        <taxon>Eukaryota</taxon>
        <taxon>Fungi</taxon>
        <taxon>Dikarya</taxon>
        <taxon>Ascomycota</taxon>
        <taxon>Pezizomycotina</taxon>
        <taxon>Sordariomycetes</taxon>
        <taxon>Xylariomycetidae</taxon>
        <taxon>Xylariales</taxon>
        <taxon>Hypoxylaceae</taxon>
        <taxon>Hypoxylon</taxon>
    </lineage>
</organism>
<dbReference type="Proteomes" id="UP001497700">
    <property type="component" value="Unassembled WGS sequence"/>
</dbReference>
<protein>
    <submittedName>
        <fullName evidence="1">Metallopeptidase family M24-domain-containing protein</fullName>
    </submittedName>
</protein>
<reference evidence="1 2" key="1">
    <citation type="journal article" date="2022" name="New Phytol.">
        <title>Ecological generalism drives hyperdiversity of secondary metabolite gene clusters in xylarialean endophytes.</title>
        <authorList>
            <person name="Franco M.E.E."/>
            <person name="Wisecaver J.H."/>
            <person name="Arnold A.E."/>
            <person name="Ju Y.M."/>
            <person name="Slot J.C."/>
            <person name="Ahrendt S."/>
            <person name="Moore L.P."/>
            <person name="Eastman K.E."/>
            <person name="Scott K."/>
            <person name="Konkel Z."/>
            <person name="Mondo S.J."/>
            <person name="Kuo A."/>
            <person name="Hayes R.D."/>
            <person name="Haridas S."/>
            <person name="Andreopoulos B."/>
            <person name="Riley R."/>
            <person name="LaButti K."/>
            <person name="Pangilinan J."/>
            <person name="Lipzen A."/>
            <person name="Amirebrahimi M."/>
            <person name="Yan J."/>
            <person name="Adam C."/>
            <person name="Keymanesh K."/>
            <person name="Ng V."/>
            <person name="Louie K."/>
            <person name="Northen T."/>
            <person name="Drula E."/>
            <person name="Henrissat B."/>
            <person name="Hsieh H.M."/>
            <person name="Youens-Clark K."/>
            <person name="Lutzoni F."/>
            <person name="Miadlikowska J."/>
            <person name="Eastwood D.C."/>
            <person name="Hamelin R.C."/>
            <person name="Grigoriev I.V."/>
            <person name="U'Ren J.M."/>
        </authorList>
    </citation>
    <scope>NUCLEOTIDE SEQUENCE [LARGE SCALE GENOMIC DNA]</scope>
    <source>
        <strain evidence="1 2">CBS 119005</strain>
    </source>
</reference>
<dbReference type="EMBL" id="MU393474">
    <property type="protein sequence ID" value="KAI4865302.1"/>
    <property type="molecule type" value="Genomic_DNA"/>
</dbReference>
<evidence type="ECO:0000313" key="1">
    <source>
        <dbReference type="EMBL" id="KAI4865302.1"/>
    </source>
</evidence>
<proteinExistence type="predicted"/>
<name>A0ACB9Z1D9_9PEZI</name>